<feature type="transmembrane region" description="Helical" evidence="1">
    <location>
        <begin position="6"/>
        <end position="26"/>
    </location>
</feature>
<dbReference type="Proteomes" id="UP000005551">
    <property type="component" value="Unassembled WGS sequence"/>
</dbReference>
<evidence type="ECO:0000313" key="3">
    <source>
        <dbReference type="Proteomes" id="UP000005551"/>
    </source>
</evidence>
<evidence type="ECO:0000256" key="1">
    <source>
        <dbReference type="SAM" id="Phobius"/>
    </source>
</evidence>
<dbReference type="EMBL" id="AJYA01000043">
    <property type="protein sequence ID" value="EIM74410.1"/>
    <property type="molecule type" value="Genomic_DNA"/>
</dbReference>
<keyword evidence="3" id="KW-1185">Reference proteome</keyword>
<accession>I5BXV8</accession>
<organism evidence="2 3">
    <name type="scientific">Nitritalea halalkaliphila LW7</name>
    <dbReference type="NCBI Taxonomy" id="1189621"/>
    <lineage>
        <taxon>Bacteria</taxon>
        <taxon>Pseudomonadati</taxon>
        <taxon>Bacteroidota</taxon>
        <taxon>Cytophagia</taxon>
        <taxon>Cytophagales</taxon>
        <taxon>Cyclobacteriaceae</taxon>
        <taxon>Nitritalea</taxon>
    </lineage>
</organism>
<evidence type="ECO:0000313" key="2">
    <source>
        <dbReference type="EMBL" id="EIM74410.1"/>
    </source>
</evidence>
<keyword evidence="1" id="KW-1133">Transmembrane helix</keyword>
<protein>
    <submittedName>
        <fullName evidence="2">Uncharacterized protein</fullName>
    </submittedName>
</protein>
<dbReference type="AlphaFoldDB" id="I5BXV8"/>
<name>I5BXV8_9BACT</name>
<keyword evidence="1" id="KW-0472">Membrane</keyword>
<keyword evidence="1" id="KW-0812">Transmembrane</keyword>
<proteinExistence type="predicted"/>
<dbReference type="RefSeq" id="WP_009056645.1">
    <property type="nucleotide sequence ID" value="NZ_AJYA01000043.1"/>
</dbReference>
<comment type="caution">
    <text evidence="2">The sequence shown here is derived from an EMBL/GenBank/DDBJ whole genome shotgun (WGS) entry which is preliminary data.</text>
</comment>
<gene>
    <name evidence="2" type="ORF">A3SI_16165</name>
</gene>
<reference evidence="2 3" key="1">
    <citation type="submission" date="2012-05" db="EMBL/GenBank/DDBJ databases">
        <title>Genome sequence of Nitritalea halalkaliphila LW7.</title>
        <authorList>
            <person name="Jangir P.K."/>
            <person name="Singh A."/>
            <person name="Shivaji S."/>
            <person name="Sharma R."/>
        </authorList>
    </citation>
    <scope>NUCLEOTIDE SEQUENCE [LARGE SCALE GENOMIC DNA]</scope>
    <source>
        <strain evidence="2 3">LW7</strain>
    </source>
</reference>
<feature type="transmembrane region" description="Helical" evidence="1">
    <location>
        <begin position="38"/>
        <end position="59"/>
    </location>
</feature>
<sequence length="80" mass="9212">MENPIIGSLLIIIGAIGYWLVSTMDFKNEFSDSAKFREYAASVMFVILGMYVLLKLFLFGSSRGYTFDMFLGFIDLRYKK</sequence>